<evidence type="ECO:0000313" key="3">
    <source>
        <dbReference type="EnsemblPlants" id="TraesCS2D02G038000.1.cds1"/>
    </source>
</evidence>
<accession>A0A3B6D556</accession>
<dbReference type="Pfam" id="PF00646">
    <property type="entry name" value="F-box"/>
    <property type="match status" value="2"/>
</dbReference>
<reference evidence="3" key="2">
    <citation type="submission" date="2018-10" db="UniProtKB">
        <authorList>
            <consortium name="EnsemblPlants"/>
        </authorList>
    </citation>
    <scope>IDENTIFICATION</scope>
</reference>
<dbReference type="OMA" id="RNTIDIW"/>
<dbReference type="Gramene" id="TraesWEE_scaffold_040991_01G000100.1">
    <property type="protein sequence ID" value="TraesWEE_scaffold_040991_01G000100.1"/>
    <property type="gene ID" value="TraesWEE_scaffold_040991_01G000100"/>
</dbReference>
<reference evidence="3" key="1">
    <citation type="submission" date="2018-08" db="EMBL/GenBank/DDBJ databases">
        <authorList>
            <person name="Rossello M."/>
        </authorList>
    </citation>
    <scope>NUCLEOTIDE SEQUENCE [LARGE SCALE GENOMIC DNA]</scope>
    <source>
        <strain evidence="3">cv. Chinese Spring</strain>
    </source>
</reference>
<dbReference type="Gramene" id="TraesJAG2D03G01094980.1">
    <property type="protein sequence ID" value="TraesJAG2D03G01094980.1.CDS1"/>
    <property type="gene ID" value="TraesJAG2D03G01094980"/>
</dbReference>
<dbReference type="InterPro" id="IPR050796">
    <property type="entry name" value="SCF_F-box_component"/>
</dbReference>
<dbReference type="Gramene" id="TraesMAC2D03G01090170.1">
    <property type="protein sequence ID" value="TraesMAC2D03G01090170.1.CDS1"/>
    <property type="gene ID" value="TraesMAC2D03G01090170"/>
</dbReference>
<dbReference type="Gramene" id="TraesCAD_scaffold_036627_01G000700.1">
    <property type="protein sequence ID" value="TraesCAD_scaffold_036627_01G000700.1"/>
    <property type="gene ID" value="TraesCAD_scaffold_036627_01G000700"/>
</dbReference>
<dbReference type="AlphaFoldDB" id="A0A3B6D556"/>
<name>A0A3B6D556_WHEAT</name>
<feature type="domain" description="F-box" evidence="2">
    <location>
        <begin position="415"/>
        <end position="453"/>
    </location>
</feature>
<dbReference type="Gene3D" id="1.20.1280.50">
    <property type="match status" value="2"/>
</dbReference>
<feature type="region of interest" description="Disordered" evidence="1">
    <location>
        <begin position="1"/>
        <end position="21"/>
    </location>
</feature>
<protein>
    <recommendedName>
        <fullName evidence="2">F-box domain-containing protein</fullName>
    </recommendedName>
</protein>
<evidence type="ECO:0000259" key="2">
    <source>
        <dbReference type="SMART" id="SM00256"/>
    </source>
</evidence>
<organism evidence="3">
    <name type="scientific">Triticum aestivum</name>
    <name type="common">Wheat</name>
    <dbReference type="NCBI Taxonomy" id="4565"/>
    <lineage>
        <taxon>Eukaryota</taxon>
        <taxon>Viridiplantae</taxon>
        <taxon>Streptophyta</taxon>
        <taxon>Embryophyta</taxon>
        <taxon>Tracheophyta</taxon>
        <taxon>Spermatophyta</taxon>
        <taxon>Magnoliopsida</taxon>
        <taxon>Liliopsida</taxon>
        <taxon>Poales</taxon>
        <taxon>Poaceae</taxon>
        <taxon>BOP clade</taxon>
        <taxon>Pooideae</taxon>
        <taxon>Triticodae</taxon>
        <taxon>Triticeae</taxon>
        <taxon>Triticinae</taxon>
        <taxon>Triticum</taxon>
    </lineage>
</organism>
<dbReference type="Gramene" id="TraesCS2D02G038000.1">
    <property type="protein sequence ID" value="TraesCS2D02G038000.1.cds1"/>
    <property type="gene ID" value="TraesCS2D02G038000"/>
</dbReference>
<dbReference type="SMART" id="SM00256">
    <property type="entry name" value="FBOX"/>
    <property type="match status" value="2"/>
</dbReference>
<dbReference type="PANTHER" id="PTHR31672:SF13">
    <property type="entry name" value="F-BOX PROTEIN CPR30-LIKE"/>
    <property type="match status" value="1"/>
</dbReference>
<dbReference type="EnsemblPlants" id="TraesCS2D02G038000.1">
    <property type="protein sequence ID" value="TraesCS2D02G038000.1.cds1"/>
    <property type="gene ID" value="TraesCS2D02G038000"/>
</dbReference>
<dbReference type="PANTHER" id="PTHR31672">
    <property type="entry name" value="BNACNNG10540D PROTEIN"/>
    <property type="match status" value="1"/>
</dbReference>
<dbReference type="Pfam" id="PF08268">
    <property type="entry name" value="FBA_3"/>
    <property type="match status" value="1"/>
</dbReference>
<dbReference type="InterPro" id="IPR036047">
    <property type="entry name" value="F-box-like_dom_sf"/>
</dbReference>
<dbReference type="Gramene" id="TraesPARA_EIv1.0_0632080.1">
    <property type="protein sequence ID" value="TraesPARA_EIv1.0_0632080.1.CDS1"/>
    <property type="gene ID" value="TraesPARA_EIv1.0_0632080"/>
</dbReference>
<dbReference type="InterPro" id="IPR001810">
    <property type="entry name" value="F-box_dom"/>
</dbReference>
<sequence>MAVHEQEKQQEDDDAPAQRSPLPHKVVTEILAYLPAKSAGRFRCVSRSWQATLSSAHFLELHLRRANYQEAAGRPKLFFGPTDEPSDDYFFYAWQPGGAVTKLMGNGLLLPAPLTKPLHGLVLLRCVRSGGYYICNPSTGAVLPLPDSRVPSKKTSRYPLPYYMDVVYGLGYCSATHRYKAVRIFSKEEVNSVDAPCCDVFVLGGDTPAYWLPATSKPPMCVVTEANPAVFLNGHLHFLCRYDGGILTFNVRDETFGSLPLPPCPLGKDPLSLRTTELDGCLCVFLGGGGGDPCYVWLLRDYKAQRWEQLCCIDRAAWPEPQRTQLQSRWMAPLCLSNGANGSKKKIMFGTGTCKVFAVDLNGGGVPEILFRPEEAIAGSFHDTYDDYPALGLFEESLVPVGRDVEEMVSSSPVMEAWFHVLKWLPARSVSRLSLVSRAWRAMITTNSFIRSHAAVHATRPRIKFVLDPLVGSFSDLDEHMNNTFLYGLPLDNPVQCSQPCHGLNLGRWSFGDYLYNPTLGVSERIEQVKRDAVLLGRSIALGYDSEVEDHVIVSLAYEEKNMATREYKLRCDARWLRTDDDWCPHDPPPRPVALDVPPAYVNGKIYWVVEPMLGPESAVCELLAFDVINGEFKVMHGPSWSSHGGGRTSILELYGAISMAWFDEDKNVIDVWKIKDIMDGAWCVGCRIELDKFSPQYSSREVMLMCADTIDGRILLNTGRSLGYYDPKTAALETIYTVGKPQGYRGFSATTVQDSLVRPFMKWWW</sequence>
<dbReference type="SUPFAM" id="SSF81383">
    <property type="entry name" value="F-box domain"/>
    <property type="match status" value="2"/>
</dbReference>
<evidence type="ECO:0000256" key="1">
    <source>
        <dbReference type="SAM" id="MobiDB-lite"/>
    </source>
</evidence>
<dbReference type="Gramene" id="TraesCS2D03G0070000.1">
    <property type="protein sequence ID" value="TraesCS2D03G0070000.1.CDS1"/>
    <property type="gene ID" value="TraesCS2D03G0070000"/>
</dbReference>
<dbReference type="NCBIfam" id="TIGR01640">
    <property type="entry name" value="F_box_assoc_1"/>
    <property type="match status" value="2"/>
</dbReference>
<feature type="domain" description="F-box" evidence="2">
    <location>
        <begin position="22"/>
        <end position="61"/>
    </location>
</feature>
<dbReference type="Gramene" id="TraesSYM2D03G01105900.1">
    <property type="protein sequence ID" value="TraesSYM2D03G01105900.1.CDS1"/>
    <property type="gene ID" value="TraesSYM2D03G01105900"/>
</dbReference>
<proteinExistence type="predicted"/>
<dbReference type="Gramene" id="TraesROB_scaffold_045066_01G000700.1">
    <property type="protein sequence ID" value="TraesROB_scaffold_045066_01G000700.1"/>
    <property type="gene ID" value="TraesROB_scaffold_045066_01G000700"/>
</dbReference>
<keyword evidence="4" id="KW-1185">Reference proteome</keyword>
<evidence type="ECO:0000313" key="4">
    <source>
        <dbReference type="Proteomes" id="UP000019116"/>
    </source>
</evidence>
<dbReference type="InterPro" id="IPR013187">
    <property type="entry name" value="F-box-assoc_dom_typ3"/>
</dbReference>
<dbReference type="Gramene" id="TraesNOR2D03G01106900.1">
    <property type="protein sequence ID" value="TraesNOR2D03G01106900.1.CDS1"/>
    <property type="gene ID" value="TraesNOR2D03G01106900"/>
</dbReference>
<dbReference type="InterPro" id="IPR017451">
    <property type="entry name" value="F-box-assoc_interact_dom"/>
</dbReference>
<dbReference type="Gramene" id="TraesARI2D03G01106990.1">
    <property type="protein sequence ID" value="TraesARI2D03G01106990.1.CDS1"/>
    <property type="gene ID" value="TraesARI2D03G01106990"/>
</dbReference>
<dbReference type="Proteomes" id="UP000019116">
    <property type="component" value="Chromosome 2D"/>
</dbReference>
<dbReference type="Gramene" id="TraesLAC2D03G01043510.1">
    <property type="protein sequence ID" value="TraesLAC2D03G01043510.1.CDS1"/>
    <property type="gene ID" value="TraesLAC2D03G01043510"/>
</dbReference>
<dbReference type="Gramene" id="TraesLDM2D03G01092590.1">
    <property type="protein sequence ID" value="TraesLDM2D03G01092590.1.CDS1"/>
    <property type="gene ID" value="TraesLDM2D03G01092590"/>
</dbReference>